<proteinExistence type="predicted"/>
<dbReference type="PANTHER" id="PTHR42685:SF22">
    <property type="entry name" value="CONDITIONED MEDIUM FACTOR RECEPTOR 1"/>
    <property type="match status" value="1"/>
</dbReference>
<dbReference type="InterPro" id="IPR002938">
    <property type="entry name" value="FAD-bd"/>
</dbReference>
<dbReference type="Pfam" id="PF01494">
    <property type="entry name" value="FAD_binding_3"/>
    <property type="match status" value="1"/>
</dbReference>
<evidence type="ECO:0000313" key="2">
    <source>
        <dbReference type="EMBL" id="MCS5713439.1"/>
    </source>
</evidence>
<accession>A0ABT2GB61</accession>
<dbReference type="RefSeq" id="WP_259484969.1">
    <property type="nucleotide sequence ID" value="NZ_JANTEZ010000001.1"/>
</dbReference>
<gene>
    <name evidence="2" type="ORF">NVV95_02600</name>
</gene>
<dbReference type="Proteomes" id="UP001165580">
    <property type="component" value="Unassembled WGS sequence"/>
</dbReference>
<comment type="caution">
    <text evidence="2">The sequence shown here is derived from an EMBL/GenBank/DDBJ whole genome shotgun (WGS) entry which is preliminary data.</text>
</comment>
<dbReference type="EMBL" id="JANTEZ010000001">
    <property type="protein sequence ID" value="MCS5713439.1"/>
    <property type="molecule type" value="Genomic_DNA"/>
</dbReference>
<dbReference type="InterPro" id="IPR011777">
    <property type="entry name" value="Geranylgeranyl_Rdtase_fam"/>
</dbReference>
<dbReference type="PRINTS" id="PR00420">
    <property type="entry name" value="RNGMNOXGNASE"/>
</dbReference>
<dbReference type="InterPro" id="IPR050407">
    <property type="entry name" value="Geranylgeranyl_reductase"/>
</dbReference>
<dbReference type="Gene3D" id="3.50.50.60">
    <property type="entry name" value="FAD/NAD(P)-binding domain"/>
    <property type="match status" value="1"/>
</dbReference>
<reference evidence="2" key="1">
    <citation type="submission" date="2022-08" db="EMBL/GenBank/DDBJ databases">
        <authorList>
            <person name="Deng Y."/>
            <person name="Han X.-F."/>
            <person name="Zhang Y.-Q."/>
        </authorList>
    </citation>
    <scope>NUCLEOTIDE SEQUENCE</scope>
    <source>
        <strain evidence="2">CPCC 205716</strain>
    </source>
</reference>
<sequence>MPENAAPEWSADRTVWDVIVIGAGPAGASAARAAAEGGASVLLLDRAPFPRYKTCGGGLLGESLRYVPEAARHTVESRVRESLVTDRFARPFLLRRPSPYLAMVRRAEFDQALVEAATDAGAVFVDGVAVRELQAPDDPAEPVLVRTATATGSTTAAARIVIGADGTGGRTARHVGVEIGGVDLGLEDEVAMPDDAADWRDRVRLDWGAPAGSYAWVFPKRDSLTVGVIQQKGSPDETRQYLAAWRRHLGLEHAETLHSSGHLTQWRTPGSPVRRGRVLVAGDAAGLLEPWTREGISFALRSGTWAGQSAAAAVTSSDERMPDLDVYSDRIRRALEPEQVRGAELLRVFERRRGLVHGLLRTRWGARWFARFCRGETSLARLGRHPIALAVARRLA</sequence>
<evidence type="ECO:0000259" key="1">
    <source>
        <dbReference type="Pfam" id="PF01494"/>
    </source>
</evidence>
<dbReference type="NCBIfam" id="TIGR02032">
    <property type="entry name" value="GG-red-SF"/>
    <property type="match status" value="1"/>
</dbReference>
<evidence type="ECO:0000313" key="3">
    <source>
        <dbReference type="Proteomes" id="UP001165580"/>
    </source>
</evidence>
<dbReference type="InterPro" id="IPR036188">
    <property type="entry name" value="FAD/NAD-bd_sf"/>
</dbReference>
<name>A0ABT2GB61_9MICO</name>
<dbReference type="PANTHER" id="PTHR42685">
    <property type="entry name" value="GERANYLGERANYL DIPHOSPHATE REDUCTASE"/>
    <property type="match status" value="1"/>
</dbReference>
<feature type="domain" description="FAD-binding" evidence="1">
    <location>
        <begin position="17"/>
        <end position="315"/>
    </location>
</feature>
<protein>
    <submittedName>
        <fullName evidence="2">Geranylgeranyl reductase family protein</fullName>
    </submittedName>
</protein>
<dbReference type="SUPFAM" id="SSF51905">
    <property type="entry name" value="FAD/NAD(P)-binding domain"/>
    <property type="match status" value="1"/>
</dbReference>
<organism evidence="2 3">
    <name type="scientific">Herbiconiux gentiana</name>
    <dbReference type="NCBI Taxonomy" id="2970912"/>
    <lineage>
        <taxon>Bacteria</taxon>
        <taxon>Bacillati</taxon>
        <taxon>Actinomycetota</taxon>
        <taxon>Actinomycetes</taxon>
        <taxon>Micrococcales</taxon>
        <taxon>Microbacteriaceae</taxon>
        <taxon>Herbiconiux</taxon>
    </lineage>
</organism>
<keyword evidence="3" id="KW-1185">Reference proteome</keyword>